<protein>
    <recommendedName>
        <fullName evidence="3">DUF721 domain-containing protein</fullName>
    </recommendedName>
</protein>
<evidence type="ECO:0008006" key="3">
    <source>
        <dbReference type="Google" id="ProtNLM"/>
    </source>
</evidence>
<dbReference type="STRING" id="336566.ABB30_10755"/>
<sequence length="149" mass="15897">MSEPKSDARPAAAPVRALDAAMSSRTGNPLRRALWLDELDNTLRQHLPQTLASQCRLANVDGEHLVFLVQSPLWHARLRLAETTLIDAARSIGLKVTKVTIKTASIALRPPAQTQHNGPAAVTSTTHNGLRDALAALSDVLTPTSGKGS</sequence>
<name>A0A0R0D3F3_9GAMM</name>
<dbReference type="EMBL" id="LDJM01000026">
    <property type="protein sequence ID" value="KRG76027.1"/>
    <property type="molecule type" value="Genomic_DNA"/>
</dbReference>
<keyword evidence="2" id="KW-1185">Reference proteome</keyword>
<dbReference type="AlphaFoldDB" id="A0A0R0D3F3"/>
<gene>
    <name evidence="1" type="ORF">ABB30_10755</name>
</gene>
<organism evidence="1 2">
    <name type="scientific">Stenotrophomonas ginsengisoli</name>
    <dbReference type="NCBI Taxonomy" id="336566"/>
    <lineage>
        <taxon>Bacteria</taxon>
        <taxon>Pseudomonadati</taxon>
        <taxon>Pseudomonadota</taxon>
        <taxon>Gammaproteobacteria</taxon>
        <taxon>Lysobacterales</taxon>
        <taxon>Lysobacteraceae</taxon>
        <taxon>Stenotrophomonas</taxon>
    </lineage>
</organism>
<evidence type="ECO:0000313" key="2">
    <source>
        <dbReference type="Proteomes" id="UP000050956"/>
    </source>
</evidence>
<dbReference type="Pfam" id="PF05258">
    <property type="entry name" value="DciA"/>
    <property type="match status" value="1"/>
</dbReference>
<proteinExistence type="predicted"/>
<reference evidence="1 2" key="1">
    <citation type="submission" date="2015-05" db="EMBL/GenBank/DDBJ databases">
        <title>Genome sequencing and analysis of members of genus Stenotrophomonas.</title>
        <authorList>
            <person name="Patil P.P."/>
            <person name="Midha S."/>
            <person name="Patil P.B."/>
        </authorList>
    </citation>
    <scope>NUCLEOTIDE SEQUENCE [LARGE SCALE GENOMIC DNA]</scope>
    <source>
        <strain evidence="1 2">DSM 24757</strain>
    </source>
</reference>
<dbReference type="Proteomes" id="UP000050956">
    <property type="component" value="Unassembled WGS sequence"/>
</dbReference>
<accession>A0A0R0D3F3</accession>
<dbReference type="InterPro" id="IPR007922">
    <property type="entry name" value="DciA-like"/>
</dbReference>
<dbReference type="RefSeq" id="WP_057638358.1">
    <property type="nucleotide sequence ID" value="NZ_LDJM01000026.1"/>
</dbReference>
<evidence type="ECO:0000313" key="1">
    <source>
        <dbReference type="EMBL" id="KRG76027.1"/>
    </source>
</evidence>
<dbReference type="OrthoDB" id="5801779at2"/>
<comment type="caution">
    <text evidence="1">The sequence shown here is derived from an EMBL/GenBank/DDBJ whole genome shotgun (WGS) entry which is preliminary data.</text>
</comment>
<dbReference type="PATRIC" id="fig|336566.3.peg.1573"/>